<evidence type="ECO:0000313" key="3">
    <source>
        <dbReference type="EMBL" id="PRY36964.1"/>
    </source>
</evidence>
<feature type="repeat" description="TPR" evidence="1">
    <location>
        <begin position="235"/>
        <end position="268"/>
    </location>
</feature>
<reference evidence="3 4" key="1">
    <citation type="submission" date="2018-03" db="EMBL/GenBank/DDBJ databases">
        <title>Genomic Encyclopedia of Archaeal and Bacterial Type Strains, Phase II (KMG-II): from individual species to whole genera.</title>
        <authorList>
            <person name="Goeker M."/>
        </authorList>
    </citation>
    <scope>NUCLEOTIDE SEQUENCE [LARGE SCALE GENOMIC DNA]</scope>
    <source>
        <strain evidence="3 4">DSM 44720</strain>
    </source>
</reference>
<dbReference type="PANTHER" id="PTHR10098">
    <property type="entry name" value="RAPSYN-RELATED"/>
    <property type="match status" value="1"/>
</dbReference>
<keyword evidence="4" id="KW-1185">Reference proteome</keyword>
<dbReference type="PROSITE" id="PS50005">
    <property type="entry name" value="TPR"/>
    <property type="match status" value="1"/>
</dbReference>
<evidence type="ECO:0000259" key="2">
    <source>
        <dbReference type="Pfam" id="PF12862"/>
    </source>
</evidence>
<protein>
    <submittedName>
        <fullName evidence="3">Anaphase-promoting complex subunit 5</fullName>
    </submittedName>
</protein>
<dbReference type="Pfam" id="PF13424">
    <property type="entry name" value="TPR_12"/>
    <property type="match status" value="2"/>
</dbReference>
<comment type="caution">
    <text evidence="3">The sequence shown here is derived from an EMBL/GenBank/DDBJ whole genome shotgun (WGS) entry which is preliminary data.</text>
</comment>
<dbReference type="EMBL" id="PVTF01000011">
    <property type="protein sequence ID" value="PRY36964.1"/>
    <property type="molecule type" value="Genomic_DNA"/>
</dbReference>
<name>A0A2T0SU77_9PSEU</name>
<dbReference type="InterPro" id="IPR019734">
    <property type="entry name" value="TPR_rpt"/>
</dbReference>
<dbReference type="OrthoDB" id="4325740at2"/>
<dbReference type="Pfam" id="PF12862">
    <property type="entry name" value="ANAPC5"/>
    <property type="match status" value="1"/>
</dbReference>
<dbReference type="SUPFAM" id="SSF48452">
    <property type="entry name" value="TPR-like"/>
    <property type="match status" value="2"/>
</dbReference>
<sequence length="437" mass="48221">LLQQHEFGYYTFHDLVRSFVRQILKNSDHADHSDASDVPNALKGLLDYLVHTSDHVCDMLFSGRVRLPTGVTDPPPIPARLLDHKNARAWLARERATLEAAAVLAYEQGFDRHAGHLTRNVVFQLDTIGLYTEFAEITQLSVQSSRRLGDRELLHLSLSNSAVANWKLGRFEAGIKAASEALEIARDLDDKRGFAKGIGMLGVLTAHAGRFDEALPMLQESIRIKRELGVGRAEAESLVNLSSLYEEWGRYPEAVEAASRAVALDNEFHIRGQQIIACVSLAQAHLGMHDHGKADHQLDVARALVEEFGAPAGNAALVFALSALTHHRLGRDELADQYADLALRNHRGHWTTTRQVEIDNIIGRLRRAQGRHTDALTHHLIAYEVASAIGYRIAEARALAGLSEAENALGRTEAAREHLRQASEGFADMGVPLTART</sequence>
<gene>
    <name evidence="3" type="ORF">CLV43_111336</name>
</gene>
<proteinExistence type="predicted"/>
<feature type="non-terminal residue" evidence="3">
    <location>
        <position position="1"/>
    </location>
</feature>
<dbReference type="AlphaFoldDB" id="A0A2T0SU77"/>
<keyword evidence="1" id="KW-0802">TPR repeat</keyword>
<dbReference type="InterPro" id="IPR026000">
    <property type="entry name" value="Apc5_dom"/>
</dbReference>
<dbReference type="InterPro" id="IPR011990">
    <property type="entry name" value="TPR-like_helical_dom_sf"/>
</dbReference>
<accession>A0A2T0SU77</accession>
<dbReference type="PANTHER" id="PTHR10098:SF108">
    <property type="entry name" value="TETRATRICOPEPTIDE REPEAT PROTEIN 28"/>
    <property type="match status" value="1"/>
</dbReference>
<dbReference type="Proteomes" id="UP000239494">
    <property type="component" value="Unassembled WGS sequence"/>
</dbReference>
<feature type="domain" description="Anaphase-promoting complex subunit 5" evidence="2">
    <location>
        <begin position="151"/>
        <end position="192"/>
    </location>
</feature>
<evidence type="ECO:0000256" key="1">
    <source>
        <dbReference type="PROSITE-ProRule" id="PRU00339"/>
    </source>
</evidence>
<dbReference type="RefSeq" id="WP_146175005.1">
    <property type="nucleotide sequence ID" value="NZ_PVTF01000011.1"/>
</dbReference>
<dbReference type="Gene3D" id="1.25.40.10">
    <property type="entry name" value="Tetratricopeptide repeat domain"/>
    <property type="match status" value="2"/>
</dbReference>
<dbReference type="SMART" id="SM00028">
    <property type="entry name" value="TPR"/>
    <property type="match status" value="4"/>
</dbReference>
<evidence type="ECO:0000313" key="4">
    <source>
        <dbReference type="Proteomes" id="UP000239494"/>
    </source>
</evidence>
<organism evidence="3 4">
    <name type="scientific">Umezawaea tangerina</name>
    <dbReference type="NCBI Taxonomy" id="84725"/>
    <lineage>
        <taxon>Bacteria</taxon>
        <taxon>Bacillati</taxon>
        <taxon>Actinomycetota</taxon>
        <taxon>Actinomycetes</taxon>
        <taxon>Pseudonocardiales</taxon>
        <taxon>Pseudonocardiaceae</taxon>
        <taxon>Umezawaea</taxon>
    </lineage>
</organism>